<dbReference type="AlphaFoldDB" id="A0A2W7QQW0"/>
<gene>
    <name evidence="2" type="ORF">LV85_02510</name>
</gene>
<protein>
    <submittedName>
        <fullName evidence="2">Putative secreted protein (Por secretion system target)</fullName>
    </submittedName>
</protein>
<dbReference type="Proteomes" id="UP000248882">
    <property type="component" value="Unassembled WGS sequence"/>
</dbReference>
<reference evidence="2 3" key="1">
    <citation type="submission" date="2018-06" db="EMBL/GenBank/DDBJ databases">
        <title>Genomic Encyclopedia of Archaeal and Bacterial Type Strains, Phase II (KMG-II): from individual species to whole genera.</title>
        <authorList>
            <person name="Goeker M."/>
        </authorList>
    </citation>
    <scope>NUCLEOTIDE SEQUENCE [LARGE SCALE GENOMIC DNA]</scope>
    <source>
        <strain evidence="2 3">DSM 19830</strain>
    </source>
</reference>
<dbReference type="Gene3D" id="2.60.120.260">
    <property type="entry name" value="Galactose-binding domain-like"/>
    <property type="match status" value="1"/>
</dbReference>
<sequence length="613" mass="69721">MLKALHISRMTGLLLALFISTMAHSQVVEFAPIQHQKLKKYNSTERNARILQGNTLPFWDDFSQGIDTLKWTVSGASYTETIGFNAPSIGMILLDGVDANGNPYSVNQADQGETDYITSKPFDLSSLSDDNSESLYLSFFWQIAGRAELPDESDHLTLQILNADGTWVTIWRQLGGLGIDTEIFTQEIVKILPAWQHAAFQFRFFSEGRQSGPFDSWLLDYIYLNDGRDNTNLDYKDRSLTQTNELRIGDYGAYPFALLKDNQDGIWSTIQNEFYNLENRFRAMEYSIAIRNSSTMNTTAINLNTPFNPVPNALERRSFESRSFEEIPVPKNETNLEIISSLTTGDGLLYEVDFFSKDTTFFPTVNYELNDTVSTSFPILDYFAYDNGSADYAAGINQRSGQLAVKYNSPEEVYIKGISINFTNPRQVNQAVDINIWKDLDEEPIFTREDLITIKEAGQELQYYSLDTNIRVEGDFYIGYTQYINDFIHVGLDKVNDTGDKLYYNVVGAWAQNEDVHGSMMIRPHISLEAPFEDPVAPEQSIRIYPNPVETVLNLEGRFSEARVFDSFGREIFLERQVSSKGEIVNFNGQRPGIYVLNLITEAGMQSYRILVK</sequence>
<dbReference type="EMBL" id="QKZT01000010">
    <property type="protein sequence ID" value="PZX50968.1"/>
    <property type="molecule type" value="Genomic_DNA"/>
</dbReference>
<proteinExistence type="predicted"/>
<keyword evidence="1" id="KW-0732">Signal</keyword>
<comment type="caution">
    <text evidence="2">The sequence shown here is derived from an EMBL/GenBank/DDBJ whole genome shotgun (WGS) entry which is preliminary data.</text>
</comment>
<name>A0A2W7QQW0_9BACT</name>
<organism evidence="2 3">
    <name type="scientific">Algoriphagus chordae</name>
    <dbReference type="NCBI Taxonomy" id="237019"/>
    <lineage>
        <taxon>Bacteria</taxon>
        <taxon>Pseudomonadati</taxon>
        <taxon>Bacteroidota</taxon>
        <taxon>Cytophagia</taxon>
        <taxon>Cytophagales</taxon>
        <taxon>Cyclobacteriaceae</taxon>
        <taxon>Algoriphagus</taxon>
    </lineage>
</organism>
<feature type="signal peptide" evidence="1">
    <location>
        <begin position="1"/>
        <end position="25"/>
    </location>
</feature>
<evidence type="ECO:0000313" key="3">
    <source>
        <dbReference type="Proteomes" id="UP000248882"/>
    </source>
</evidence>
<keyword evidence="3" id="KW-1185">Reference proteome</keyword>
<evidence type="ECO:0000313" key="2">
    <source>
        <dbReference type="EMBL" id="PZX50968.1"/>
    </source>
</evidence>
<dbReference type="InterPro" id="IPR026444">
    <property type="entry name" value="Secre_tail"/>
</dbReference>
<accession>A0A2W7QQW0</accession>
<dbReference type="RefSeq" id="WP_111319871.1">
    <property type="nucleotide sequence ID" value="NZ_QKZT01000010.1"/>
</dbReference>
<evidence type="ECO:0000256" key="1">
    <source>
        <dbReference type="SAM" id="SignalP"/>
    </source>
</evidence>
<dbReference type="NCBIfam" id="TIGR04183">
    <property type="entry name" value="Por_Secre_tail"/>
    <property type="match status" value="1"/>
</dbReference>
<dbReference type="OrthoDB" id="1488838at2"/>
<feature type="chain" id="PRO_5015990372" evidence="1">
    <location>
        <begin position="26"/>
        <end position="613"/>
    </location>
</feature>